<name>A0A6S5S3C8_9GAMM</name>
<dbReference type="Proteomes" id="UP000515591">
    <property type="component" value="Chromosome"/>
</dbReference>
<evidence type="ECO:0000313" key="2">
    <source>
        <dbReference type="EMBL" id="BBT19534.1"/>
    </source>
</evidence>
<reference evidence="2 3" key="1">
    <citation type="submission" date="2019-12" db="EMBL/GenBank/DDBJ databases">
        <title>complete genome sequences of Pseudomonas otitidis str. WP8-S17-CRE-03 isolated from wastewater treatment plant effluent.</title>
        <authorList>
            <person name="Sekizuka T."/>
            <person name="Itokawa K."/>
            <person name="Yatsu K."/>
            <person name="Inamine Y."/>
            <person name="Kuroda M."/>
        </authorList>
    </citation>
    <scope>NUCLEOTIDE SEQUENCE [LARGE SCALE GENOMIC DNA]</scope>
    <source>
        <strain evidence="2 3">WP8-S17-CRE-03</strain>
    </source>
</reference>
<dbReference type="EMBL" id="AP022213">
    <property type="protein sequence ID" value="BBT19534.1"/>
    <property type="molecule type" value="Genomic_DNA"/>
</dbReference>
<organism evidence="2 3">
    <name type="scientific">Metapseudomonas otitidis</name>
    <dbReference type="NCBI Taxonomy" id="319939"/>
    <lineage>
        <taxon>Bacteria</taxon>
        <taxon>Pseudomonadati</taxon>
        <taxon>Pseudomonadota</taxon>
        <taxon>Gammaproteobacteria</taxon>
        <taxon>Pseudomonadales</taxon>
        <taxon>Pseudomonadaceae</taxon>
        <taxon>Metapseudomonas</taxon>
    </lineage>
</organism>
<protein>
    <submittedName>
        <fullName evidence="2">Uncharacterized protein</fullName>
    </submittedName>
</protein>
<accession>A0A6S5S3C8</accession>
<sequence>MNRQTPPLPAVRPGHSSEFVQTLGGLAIPGLQRGTDSLYTGPSTVIGDGVDSRANAPSGKPTAAPARPVRHTPDACTARPARAQLMINRLNSPPAVGDRQVRTVFPQGLPRILGAMWTARPPAQGLFHTTGVPAHRSKNDLNARSPAKSGLRRSGYSLSTGSSPAFGDRWGSCSGFVHSSQPRKTGAWQGPATDQNLYERLKGPSILGFVDLPTAWAQYRPRELGTIPNRPYPLTYPVGH</sequence>
<proteinExistence type="predicted"/>
<feature type="region of interest" description="Disordered" evidence="1">
    <location>
        <begin position="128"/>
        <end position="162"/>
    </location>
</feature>
<feature type="region of interest" description="Disordered" evidence="1">
    <location>
        <begin position="39"/>
        <end position="75"/>
    </location>
</feature>
<dbReference type="AlphaFoldDB" id="A0A6S5S3C8"/>
<gene>
    <name evidence="2" type="ORF">WP8S17C03_55830</name>
</gene>
<evidence type="ECO:0000313" key="3">
    <source>
        <dbReference type="Proteomes" id="UP000515591"/>
    </source>
</evidence>
<evidence type="ECO:0000256" key="1">
    <source>
        <dbReference type="SAM" id="MobiDB-lite"/>
    </source>
</evidence>